<gene>
    <name evidence="1" type="ORF">CR513_37696</name>
</gene>
<name>A0A371FTJ4_MUCPR</name>
<feature type="non-terminal residue" evidence="1">
    <location>
        <position position="1"/>
    </location>
</feature>
<evidence type="ECO:0000313" key="1">
    <source>
        <dbReference type="EMBL" id="RDX81601.1"/>
    </source>
</evidence>
<proteinExistence type="predicted"/>
<organism evidence="1 2">
    <name type="scientific">Mucuna pruriens</name>
    <name type="common">Velvet bean</name>
    <name type="synonym">Dolichos pruriens</name>
    <dbReference type="NCBI Taxonomy" id="157652"/>
    <lineage>
        <taxon>Eukaryota</taxon>
        <taxon>Viridiplantae</taxon>
        <taxon>Streptophyta</taxon>
        <taxon>Embryophyta</taxon>
        <taxon>Tracheophyta</taxon>
        <taxon>Spermatophyta</taxon>
        <taxon>Magnoliopsida</taxon>
        <taxon>eudicotyledons</taxon>
        <taxon>Gunneridae</taxon>
        <taxon>Pentapetalae</taxon>
        <taxon>rosids</taxon>
        <taxon>fabids</taxon>
        <taxon>Fabales</taxon>
        <taxon>Fabaceae</taxon>
        <taxon>Papilionoideae</taxon>
        <taxon>50 kb inversion clade</taxon>
        <taxon>NPAAA clade</taxon>
        <taxon>indigoferoid/millettioid clade</taxon>
        <taxon>Phaseoleae</taxon>
        <taxon>Mucuna</taxon>
    </lineage>
</organism>
<dbReference type="EMBL" id="QJKJ01007881">
    <property type="protein sequence ID" value="RDX81601.1"/>
    <property type="molecule type" value="Genomic_DNA"/>
</dbReference>
<accession>A0A371FTJ4</accession>
<protein>
    <submittedName>
        <fullName evidence="1">Uncharacterized protein</fullName>
    </submittedName>
</protein>
<keyword evidence="2" id="KW-1185">Reference proteome</keyword>
<comment type="caution">
    <text evidence="1">The sequence shown here is derived from an EMBL/GenBank/DDBJ whole genome shotgun (WGS) entry which is preliminary data.</text>
</comment>
<reference evidence="1" key="1">
    <citation type="submission" date="2018-05" db="EMBL/GenBank/DDBJ databases">
        <title>Draft genome of Mucuna pruriens seed.</title>
        <authorList>
            <person name="Nnadi N.E."/>
            <person name="Vos R."/>
            <person name="Hasami M.H."/>
            <person name="Devisetty U.K."/>
            <person name="Aguiy J.C."/>
        </authorList>
    </citation>
    <scope>NUCLEOTIDE SEQUENCE [LARGE SCALE GENOMIC DNA]</scope>
    <source>
        <strain evidence="1">JCA_2017</strain>
    </source>
</reference>
<evidence type="ECO:0000313" key="2">
    <source>
        <dbReference type="Proteomes" id="UP000257109"/>
    </source>
</evidence>
<sequence length="84" mass="9288">MGHEAAICTANIQPAAIEVKNAQKEEEDKLFVATCFPTTIHLLEKGFKLFLSGIPDLLLFLHCKFVTLQSQISNGRKSKKATTI</sequence>
<dbReference type="AlphaFoldDB" id="A0A371FTJ4"/>
<dbReference type="Proteomes" id="UP000257109">
    <property type="component" value="Unassembled WGS sequence"/>
</dbReference>